<dbReference type="CDD" id="cd15831">
    <property type="entry name" value="BTAD"/>
    <property type="match status" value="1"/>
</dbReference>
<reference evidence="9" key="1">
    <citation type="submission" date="2016-10" db="EMBL/GenBank/DDBJ databases">
        <authorList>
            <person name="Varghese N."/>
            <person name="Submissions S."/>
        </authorList>
    </citation>
    <scope>NUCLEOTIDE SEQUENCE [LARGE SCALE GENOMIC DNA]</scope>
    <source>
        <strain evidence="9">DSM 45079</strain>
    </source>
</reference>
<dbReference type="Gene3D" id="1.10.10.10">
    <property type="entry name" value="Winged helix-like DNA-binding domain superfamily/Winged helix DNA-binding domain"/>
    <property type="match status" value="1"/>
</dbReference>
<protein>
    <submittedName>
        <fullName evidence="8">DNA-binding transcriptional activator of the SARP family</fullName>
    </submittedName>
</protein>
<dbReference type="PANTHER" id="PTHR35807:SF1">
    <property type="entry name" value="TRANSCRIPTIONAL REGULATOR REDD"/>
    <property type="match status" value="1"/>
</dbReference>
<dbReference type="PRINTS" id="PR00364">
    <property type="entry name" value="DISEASERSIST"/>
</dbReference>
<dbReference type="InterPro" id="IPR051677">
    <property type="entry name" value="AfsR-DnrI-RedD_regulator"/>
</dbReference>
<sequence length="962" mass="103064">MPESEVFVRLLGGPVEVLQGTERVALARRPAAVLAALALRLNVPVSYGVIAELLWSPDELPASPRRAIQTYASRLREVIGRDAVVAHGDGLRLQLDPDRVDLYRFRRLVDTDTGSPREELDALSQALDLWTGAPLSGLGVDQLAEVERPALLDEILNVAERRNELRLRLGDLDEAFIASLRRLTAEHPWRERTWCHLMLALYRTGRQGEALSTFTDLVGVLRDGLGIDPGAEATQLHQRMLAADPDLLDPTPPATAGAGPVAEPPAQLPAGSPAFVGRRRELAELAALLDRPADRVRVAVVSGPAGVGKTTTVIEAAHRARARFPDGQLYTAGSNSGTAVPARDLLGTFLRDLGTTSADIPASLADRAALFRSLCARRRLLIVIDDAHSADQITDLLPGAGDCAVLVTSRRRIAVPANLTLDLDTITTAESHELLATLAGAARLAAEPDATAAIIHACAGSPLALHIIGGRLATRPAWPLAHLRDRLTGPGRLAELRLDGHSVQAVLDATTSTLDPTDATRFHTLGTLPADLVDIETAAALWETDPIEARDLLEHLSDIRLLEPAVPGCYSWHDLIGSYLRDRPGHRDAAAVRRALRQAIASAANANDRLRPGDRPHHPIVATIDADGVIFAEHSDVHAWLHPRIALLTGLARDALTSPDENQALEAAALAVNLDKLLYECCGAGHDTEELLRLITVAPLPPAADRYVGAAWHNLASGLSDQGRLAEADEAAAQAIVIWRRLGDRYGEAALLNNLSVLHGKLGDYAAALELMRQCMAAADALPDMLRSRCQVTFADLLARSGDAAAAQVALAAARALHVPEPGSIPEYHDLTAEIEVHLVAERPIEAVAAAERAVTAAREMHASQWIARSTLLLARARRLAGQHSLDTAAAGLQHLIGLHYGNVQWTCEALIELAHAHRARGDLHSADACVAEATRLADQAGLRGTPWADALFRQFVTTPQP</sequence>
<feature type="region of interest" description="Disordered" evidence="6">
    <location>
        <begin position="248"/>
        <end position="267"/>
    </location>
</feature>
<name>A0A1H2KYQ5_9ACTN</name>
<keyword evidence="3 5" id="KW-0238">DNA-binding</keyword>
<keyword evidence="4" id="KW-0804">Transcription</keyword>
<dbReference type="SUPFAM" id="SSF48452">
    <property type="entry name" value="TPR-like"/>
    <property type="match status" value="2"/>
</dbReference>
<dbReference type="InterPro" id="IPR005158">
    <property type="entry name" value="BTAD"/>
</dbReference>
<evidence type="ECO:0000313" key="9">
    <source>
        <dbReference type="Proteomes" id="UP000182977"/>
    </source>
</evidence>
<evidence type="ECO:0000256" key="6">
    <source>
        <dbReference type="SAM" id="MobiDB-lite"/>
    </source>
</evidence>
<evidence type="ECO:0000313" key="8">
    <source>
        <dbReference type="EMBL" id="SDU73436.1"/>
    </source>
</evidence>
<dbReference type="STRING" id="419479.SAMN04488563_4538"/>
<dbReference type="InterPro" id="IPR036388">
    <property type="entry name" value="WH-like_DNA-bd_sf"/>
</dbReference>
<feature type="domain" description="OmpR/PhoB-type" evidence="7">
    <location>
        <begin position="1"/>
        <end position="107"/>
    </location>
</feature>
<dbReference type="EMBL" id="LT629791">
    <property type="protein sequence ID" value="SDU73436.1"/>
    <property type="molecule type" value="Genomic_DNA"/>
</dbReference>
<proteinExistence type="inferred from homology"/>
<dbReference type="SMART" id="SM00382">
    <property type="entry name" value="AAA"/>
    <property type="match status" value="1"/>
</dbReference>
<feature type="DNA-binding region" description="OmpR/PhoB-type" evidence="5">
    <location>
        <begin position="1"/>
        <end position="107"/>
    </location>
</feature>
<dbReference type="InterPro" id="IPR003593">
    <property type="entry name" value="AAA+_ATPase"/>
</dbReference>
<dbReference type="PANTHER" id="PTHR35807">
    <property type="entry name" value="TRANSCRIPTIONAL REGULATOR REDD-RELATED"/>
    <property type="match status" value="1"/>
</dbReference>
<dbReference type="AlphaFoldDB" id="A0A1H2KYQ5"/>
<dbReference type="InterPro" id="IPR001867">
    <property type="entry name" value="OmpR/PhoB-type_DNA-bd"/>
</dbReference>
<dbReference type="Proteomes" id="UP000182977">
    <property type="component" value="Chromosome I"/>
</dbReference>
<dbReference type="RefSeq" id="WP_157524283.1">
    <property type="nucleotide sequence ID" value="NZ_LT629791.1"/>
</dbReference>
<dbReference type="InterPro" id="IPR019734">
    <property type="entry name" value="TPR_rpt"/>
</dbReference>
<keyword evidence="2" id="KW-0805">Transcription regulation</keyword>
<dbReference type="SMART" id="SM01043">
    <property type="entry name" value="BTAD"/>
    <property type="match status" value="1"/>
</dbReference>
<evidence type="ECO:0000256" key="4">
    <source>
        <dbReference type="ARBA" id="ARBA00023163"/>
    </source>
</evidence>
<dbReference type="SUPFAM" id="SSF46894">
    <property type="entry name" value="C-terminal effector domain of the bipartite response regulators"/>
    <property type="match status" value="1"/>
</dbReference>
<gene>
    <name evidence="8" type="ORF">SAMN04488563_4538</name>
</gene>
<dbReference type="SMART" id="SM00028">
    <property type="entry name" value="TPR"/>
    <property type="match status" value="3"/>
</dbReference>
<accession>A0A1H2KYQ5</accession>
<dbReference type="GO" id="GO:0043531">
    <property type="term" value="F:ADP binding"/>
    <property type="evidence" value="ECO:0007669"/>
    <property type="project" value="InterPro"/>
</dbReference>
<dbReference type="InterPro" id="IPR041664">
    <property type="entry name" value="AAA_16"/>
</dbReference>
<dbReference type="PROSITE" id="PS51755">
    <property type="entry name" value="OMPR_PHOB"/>
    <property type="match status" value="1"/>
</dbReference>
<dbReference type="InterPro" id="IPR016032">
    <property type="entry name" value="Sig_transdc_resp-reg_C-effctor"/>
</dbReference>
<dbReference type="GO" id="GO:0000160">
    <property type="term" value="P:phosphorelay signal transduction system"/>
    <property type="evidence" value="ECO:0007669"/>
    <property type="project" value="InterPro"/>
</dbReference>
<dbReference type="SMART" id="SM00862">
    <property type="entry name" value="Trans_reg_C"/>
    <property type="match status" value="1"/>
</dbReference>
<evidence type="ECO:0000256" key="2">
    <source>
        <dbReference type="ARBA" id="ARBA00023015"/>
    </source>
</evidence>
<comment type="similarity">
    <text evidence="1">Belongs to the AfsR/DnrI/RedD regulatory family.</text>
</comment>
<evidence type="ECO:0000256" key="5">
    <source>
        <dbReference type="PROSITE-ProRule" id="PRU01091"/>
    </source>
</evidence>
<dbReference type="Gene3D" id="1.25.40.10">
    <property type="entry name" value="Tetratricopeptide repeat domain"/>
    <property type="match status" value="2"/>
</dbReference>
<dbReference type="Gene3D" id="3.40.50.300">
    <property type="entry name" value="P-loop containing nucleotide triphosphate hydrolases"/>
    <property type="match status" value="1"/>
</dbReference>
<dbReference type="Pfam" id="PF13191">
    <property type="entry name" value="AAA_16"/>
    <property type="match status" value="1"/>
</dbReference>
<evidence type="ECO:0000256" key="1">
    <source>
        <dbReference type="ARBA" id="ARBA00005820"/>
    </source>
</evidence>
<feature type="compositionally biased region" description="Low complexity" evidence="6">
    <location>
        <begin position="248"/>
        <end position="261"/>
    </location>
</feature>
<dbReference type="SUPFAM" id="SSF52540">
    <property type="entry name" value="P-loop containing nucleoside triphosphate hydrolases"/>
    <property type="match status" value="1"/>
</dbReference>
<dbReference type="Pfam" id="PF13424">
    <property type="entry name" value="TPR_12"/>
    <property type="match status" value="1"/>
</dbReference>
<keyword evidence="9" id="KW-1185">Reference proteome</keyword>
<evidence type="ECO:0000259" key="7">
    <source>
        <dbReference type="PROSITE" id="PS51755"/>
    </source>
</evidence>
<evidence type="ECO:0000256" key="3">
    <source>
        <dbReference type="ARBA" id="ARBA00023125"/>
    </source>
</evidence>
<dbReference type="Pfam" id="PF03704">
    <property type="entry name" value="BTAD"/>
    <property type="match status" value="1"/>
</dbReference>
<dbReference type="InterPro" id="IPR011990">
    <property type="entry name" value="TPR-like_helical_dom_sf"/>
</dbReference>
<dbReference type="InterPro" id="IPR027417">
    <property type="entry name" value="P-loop_NTPase"/>
</dbReference>
<dbReference type="GO" id="GO:0006355">
    <property type="term" value="P:regulation of DNA-templated transcription"/>
    <property type="evidence" value="ECO:0007669"/>
    <property type="project" value="InterPro"/>
</dbReference>
<organism evidence="8 9">
    <name type="scientific">Jiangella alkaliphila</name>
    <dbReference type="NCBI Taxonomy" id="419479"/>
    <lineage>
        <taxon>Bacteria</taxon>
        <taxon>Bacillati</taxon>
        <taxon>Actinomycetota</taxon>
        <taxon>Actinomycetes</taxon>
        <taxon>Jiangellales</taxon>
        <taxon>Jiangellaceae</taxon>
        <taxon>Jiangella</taxon>
    </lineage>
</organism>
<dbReference type="GO" id="GO:0003677">
    <property type="term" value="F:DNA binding"/>
    <property type="evidence" value="ECO:0007669"/>
    <property type="project" value="UniProtKB-UniRule"/>
</dbReference>